<sequence>MKLWQALEAAPYRHDFYWAMRRIECHYTDKPRLGLGQRPVDEPIRLGQEPALDFAPASLSGFKPATGGYPPRLEVRFFGVFGPNGPLPLHLTDYARERLLHHGDRSMARFADVFHHRMLLLFYRAWAQAQPTVALDRPKDDRFASYVGSLFGIGAPTLQRRDAMPDNAKLHFAGLLVRQARNADGLCAFLQGYFGLPTQIEPFVAHWMQLPQHQRTRLQREPDTGKQLGVGAVLGKRVWDRQHKFRVHLGPLTMSEYLQFLPGGEALEPLVAAVRQYIGFELDWDVRLILRADQVPPGRLGKHARLGWTSWAGRRRDASDAHPLTLNPEQVRSRMTRRPATPTHPTTTPRADAAG</sequence>
<proteinExistence type="predicted"/>
<dbReference type="KEGG" id="pbh:AAW51_2186"/>
<accession>A0A0G3BHQ9</accession>
<evidence type="ECO:0000256" key="1">
    <source>
        <dbReference type="SAM" id="MobiDB-lite"/>
    </source>
</evidence>
<dbReference type="InterPro" id="IPR010732">
    <property type="entry name" value="T6SS_TssG-like"/>
</dbReference>
<dbReference type="PANTHER" id="PTHR35564">
    <property type="match status" value="1"/>
</dbReference>
<organism evidence="2 3">
    <name type="scientific">Caldimonas brevitalea</name>
    <dbReference type="NCBI Taxonomy" id="413882"/>
    <lineage>
        <taxon>Bacteria</taxon>
        <taxon>Pseudomonadati</taxon>
        <taxon>Pseudomonadota</taxon>
        <taxon>Betaproteobacteria</taxon>
        <taxon>Burkholderiales</taxon>
        <taxon>Sphaerotilaceae</taxon>
        <taxon>Caldimonas</taxon>
    </lineage>
</organism>
<dbReference type="EMBL" id="CP011371">
    <property type="protein sequence ID" value="AKJ28877.1"/>
    <property type="molecule type" value="Genomic_DNA"/>
</dbReference>
<dbReference type="RefSeq" id="WP_238947827.1">
    <property type="nucleotide sequence ID" value="NZ_CP011371.1"/>
</dbReference>
<evidence type="ECO:0000313" key="2">
    <source>
        <dbReference type="EMBL" id="AKJ28877.1"/>
    </source>
</evidence>
<reference evidence="2 3" key="1">
    <citation type="submission" date="2015-05" db="EMBL/GenBank/DDBJ databases">
        <authorList>
            <person name="Tang B."/>
            <person name="Yu Y."/>
        </authorList>
    </citation>
    <scope>NUCLEOTIDE SEQUENCE [LARGE SCALE GENOMIC DNA]</scope>
    <source>
        <strain evidence="2 3">DSM 7029</strain>
    </source>
</reference>
<dbReference type="AlphaFoldDB" id="A0A0G3BHQ9"/>
<feature type="compositionally biased region" description="Low complexity" evidence="1">
    <location>
        <begin position="338"/>
        <end position="355"/>
    </location>
</feature>
<dbReference type="Pfam" id="PF06996">
    <property type="entry name" value="T6SS_TssG"/>
    <property type="match status" value="1"/>
</dbReference>
<feature type="region of interest" description="Disordered" evidence="1">
    <location>
        <begin position="317"/>
        <end position="355"/>
    </location>
</feature>
<gene>
    <name evidence="2" type="primary">impH</name>
    <name evidence="2" type="ORF">AAW51_2186</name>
</gene>
<dbReference type="NCBIfam" id="TIGR03347">
    <property type="entry name" value="VI_chp_1"/>
    <property type="match status" value="1"/>
</dbReference>
<dbReference type="Proteomes" id="UP000035352">
    <property type="component" value="Chromosome"/>
</dbReference>
<name>A0A0G3BHQ9_9BURK</name>
<dbReference type="PATRIC" id="fig|413882.6.peg.2293"/>
<evidence type="ECO:0000313" key="3">
    <source>
        <dbReference type="Proteomes" id="UP000035352"/>
    </source>
</evidence>
<protein>
    <submittedName>
        <fullName evidence="2">Type VI secretion protein</fullName>
    </submittedName>
</protein>
<dbReference type="STRING" id="413882.AAW51_2186"/>
<dbReference type="PANTHER" id="PTHR35564:SF4">
    <property type="entry name" value="CYTOPLASMIC PROTEIN"/>
    <property type="match status" value="1"/>
</dbReference>
<keyword evidence="3" id="KW-1185">Reference proteome</keyword>